<gene>
    <name evidence="6" type="ORF">CHRIB12_LOCUS21854</name>
</gene>
<evidence type="ECO:0000256" key="4">
    <source>
        <dbReference type="SAM" id="MobiDB-lite"/>
    </source>
</evidence>
<dbReference type="VEuPathDB" id="FungiDB:RhiirFUN_003445"/>
<dbReference type="PANTHER" id="PTHR46040">
    <property type="entry name" value="HIGH MOBILITY GROUP PROTEIN 2"/>
    <property type="match status" value="1"/>
</dbReference>
<evidence type="ECO:0000256" key="2">
    <source>
        <dbReference type="ARBA" id="ARBA00023242"/>
    </source>
</evidence>
<sequence>MPSDTRPTPQTVQSPNVVDTIDPELLAQLNAKRDNLVYAYEQIAQALRYAAKACDEFQALIPRDVGIIPGDLGVSSQSIGSQRKFKKPQIKDPNAPKRPNTAYILFSNEIRADTKAANPQANQKEIVTLIGQKWKALSREEKKVYEDRYFADKERYDEELRAYRATHGQVESPPETSSNEDNGDPNASGAASSSKQVHTSHPFVSKQVQTGTKSHFASQLHMSQVDSTALGGQVLPISVPPSETDTTMLDSIISTFPTDSTTFTQTVSSDKATTSLSKKRRSPEPRGGEKQDEEASNVKRTRASSKKNQTTTEPGQDGSVFTPPDDPEASTEQDEAVTGTTTKRQRTKRSSANGSVTPAQGSKTTSSTTRRKRGVNNKEFFDTFM</sequence>
<feature type="compositionally biased region" description="Polar residues" evidence="4">
    <location>
        <begin position="189"/>
        <end position="199"/>
    </location>
</feature>
<keyword evidence="1 3" id="KW-0238">DNA-binding</keyword>
<proteinExistence type="predicted"/>
<dbReference type="Pfam" id="PF00505">
    <property type="entry name" value="HMG_box"/>
    <property type="match status" value="1"/>
</dbReference>
<evidence type="ECO:0000259" key="5">
    <source>
        <dbReference type="PROSITE" id="PS50118"/>
    </source>
</evidence>
<protein>
    <recommendedName>
        <fullName evidence="5">HMG box domain-containing protein</fullName>
    </recommendedName>
</protein>
<dbReference type="PROSITE" id="PS50118">
    <property type="entry name" value="HMG_BOX_2"/>
    <property type="match status" value="1"/>
</dbReference>
<evidence type="ECO:0000256" key="1">
    <source>
        <dbReference type="ARBA" id="ARBA00023125"/>
    </source>
</evidence>
<evidence type="ECO:0000313" key="7">
    <source>
        <dbReference type="Proteomes" id="UP000684084"/>
    </source>
</evidence>
<feature type="compositionally biased region" description="Polar residues" evidence="4">
    <location>
        <begin position="350"/>
        <end position="361"/>
    </location>
</feature>
<feature type="DNA-binding region" description="HMG box" evidence="3">
    <location>
        <begin position="96"/>
        <end position="164"/>
    </location>
</feature>
<feature type="domain" description="HMG box" evidence="5">
    <location>
        <begin position="96"/>
        <end position="164"/>
    </location>
</feature>
<accession>A0A915ZU80</accession>
<feature type="compositionally biased region" description="Polar residues" evidence="4">
    <location>
        <begin position="206"/>
        <end position="216"/>
    </location>
</feature>
<dbReference type="Proteomes" id="UP000684084">
    <property type="component" value="Unassembled WGS sequence"/>
</dbReference>
<feature type="compositionally biased region" description="Low complexity" evidence="4">
    <location>
        <begin position="259"/>
        <end position="269"/>
    </location>
</feature>
<dbReference type="GO" id="GO:0010468">
    <property type="term" value="P:regulation of gene expression"/>
    <property type="evidence" value="ECO:0007669"/>
    <property type="project" value="TreeGrafter"/>
</dbReference>
<comment type="caution">
    <text evidence="6">The sequence shown here is derived from an EMBL/GenBank/DDBJ whole genome shotgun (WGS) entry which is preliminary data.</text>
</comment>
<evidence type="ECO:0000313" key="6">
    <source>
        <dbReference type="EMBL" id="CAB5391164.1"/>
    </source>
</evidence>
<dbReference type="GO" id="GO:0005634">
    <property type="term" value="C:nucleus"/>
    <property type="evidence" value="ECO:0007669"/>
    <property type="project" value="UniProtKB-UniRule"/>
</dbReference>
<dbReference type="EMBL" id="CAGKOT010000071">
    <property type="protein sequence ID" value="CAB5391164.1"/>
    <property type="molecule type" value="Genomic_DNA"/>
</dbReference>
<feature type="region of interest" description="Disordered" evidence="4">
    <location>
        <begin position="166"/>
        <end position="216"/>
    </location>
</feature>
<keyword evidence="2 3" id="KW-0539">Nucleus</keyword>
<dbReference type="InterPro" id="IPR009071">
    <property type="entry name" value="HMG_box_dom"/>
</dbReference>
<dbReference type="PANTHER" id="PTHR46040:SF3">
    <property type="entry name" value="HIGH MOBILITY GROUP PROTEIN 2"/>
    <property type="match status" value="1"/>
</dbReference>
<organism evidence="6 7">
    <name type="scientific">Rhizophagus irregularis</name>
    <dbReference type="NCBI Taxonomy" id="588596"/>
    <lineage>
        <taxon>Eukaryota</taxon>
        <taxon>Fungi</taxon>
        <taxon>Fungi incertae sedis</taxon>
        <taxon>Mucoromycota</taxon>
        <taxon>Glomeromycotina</taxon>
        <taxon>Glomeromycetes</taxon>
        <taxon>Glomerales</taxon>
        <taxon>Glomeraceae</taxon>
        <taxon>Rhizophagus</taxon>
    </lineage>
</organism>
<feature type="compositionally biased region" description="Acidic residues" evidence="4">
    <location>
        <begin position="325"/>
        <end position="335"/>
    </location>
</feature>
<dbReference type="OrthoDB" id="1919336at2759"/>
<reference evidence="6" key="1">
    <citation type="submission" date="2020-05" db="EMBL/GenBank/DDBJ databases">
        <authorList>
            <person name="Rincon C."/>
            <person name="Sanders R I."/>
            <person name="Robbins C."/>
            <person name="Chaturvedi A."/>
        </authorList>
    </citation>
    <scope>NUCLEOTIDE SEQUENCE</scope>
    <source>
        <strain evidence="6">CHB12</strain>
    </source>
</reference>
<dbReference type="AlphaFoldDB" id="A0A915ZU80"/>
<dbReference type="SMART" id="SM00398">
    <property type="entry name" value="HMG"/>
    <property type="match status" value="1"/>
</dbReference>
<evidence type="ECO:0000256" key="3">
    <source>
        <dbReference type="PROSITE-ProRule" id="PRU00267"/>
    </source>
</evidence>
<name>A0A915ZU80_9GLOM</name>
<feature type="region of interest" description="Disordered" evidence="4">
    <location>
        <begin position="78"/>
        <end position="99"/>
    </location>
</feature>
<dbReference type="GO" id="GO:0003677">
    <property type="term" value="F:DNA binding"/>
    <property type="evidence" value="ECO:0007669"/>
    <property type="project" value="UniProtKB-UniRule"/>
</dbReference>
<dbReference type="InterPro" id="IPR051965">
    <property type="entry name" value="ChromReg_NeuronalGeneExpr"/>
</dbReference>
<feature type="region of interest" description="Disordered" evidence="4">
    <location>
        <begin position="259"/>
        <end position="385"/>
    </location>
</feature>